<sequence precursor="true">MSTSLKGRALAIIAGCAFAAGGLTILLDKDLTRPLEWASSQWLTILTVFGTIAAGHLMVDAARARHLFATLGFLVLFLSGTGLVVYSSVGRQVETAGTTTLSVEDNNTKIADKTEDLKAARARRDYADRAADREMTGQRCGQRCKDWKQNSKDITVVILQLEAEIAALGPQKPVNAKAEAMADIVRLFPVPASKPQIVAVLTLLVPFLTTLFFEVGAIVSLGFAFRQSKRPVLVAANDQLPSQIKSFASVADTLQTSFPSSVELPEPPEPPKGKRRKPFPKEVIDFRNHPVVKALRGNGGSVTSHRQLAELLGIDEGAATRRRQEVEDLLEVTRHGKQLRIALRA</sequence>
<protein>
    <submittedName>
        <fullName evidence="3">Uncharacterized protein</fullName>
    </submittedName>
</protein>
<dbReference type="EMBL" id="CP002083">
    <property type="protein sequence ID" value="ADJ23376.1"/>
    <property type="molecule type" value="Genomic_DNA"/>
</dbReference>
<evidence type="ECO:0000313" key="4">
    <source>
        <dbReference type="EMBL" id="ADJ23376.1"/>
    </source>
</evidence>
<keyword evidence="2" id="KW-0472">Membrane</keyword>
<organism evidence="3 5">
    <name type="scientific">Hyphomicrobium denitrificans (strain ATCC 51888 / DSM 1869 / NCIMB 11706 / TK 0415)</name>
    <dbReference type="NCBI Taxonomy" id="582899"/>
    <lineage>
        <taxon>Bacteria</taxon>
        <taxon>Pseudomonadati</taxon>
        <taxon>Pseudomonadota</taxon>
        <taxon>Alphaproteobacteria</taxon>
        <taxon>Hyphomicrobiales</taxon>
        <taxon>Hyphomicrobiaceae</taxon>
        <taxon>Hyphomicrobium</taxon>
    </lineage>
</organism>
<dbReference type="OrthoDB" id="10011908at2"/>
<feature type="transmembrane region" description="Helical" evidence="2">
    <location>
        <begin position="9"/>
        <end position="27"/>
    </location>
</feature>
<evidence type="ECO:0000256" key="2">
    <source>
        <dbReference type="SAM" id="Phobius"/>
    </source>
</evidence>
<dbReference type="AlphaFoldDB" id="D8JQ50"/>
<keyword evidence="2" id="KW-1133">Transmembrane helix</keyword>
<feature type="transmembrane region" description="Helical" evidence="2">
    <location>
        <begin position="197"/>
        <end position="225"/>
    </location>
</feature>
<proteinExistence type="predicted"/>
<dbReference type="KEGG" id="hdn:Hden_1564"/>
<gene>
    <name evidence="3" type="ordered locus">Hden_0144</name>
    <name evidence="4" type="ordered locus">Hden_1564</name>
</gene>
<reference evidence="5" key="2">
    <citation type="journal article" date="2011" name="J. Bacteriol.">
        <title>Genome sequences of eight morphologically diverse alphaproteobacteria.</title>
        <authorList>
            <consortium name="US DOE Joint Genome Institute"/>
            <person name="Brown P.J."/>
            <person name="Kysela D.T."/>
            <person name="Buechlein A."/>
            <person name="Hemmerich C."/>
            <person name="Brun Y.V."/>
        </authorList>
    </citation>
    <scope>NUCLEOTIDE SEQUENCE [LARGE SCALE GENOMIC DNA]</scope>
    <source>
        <strain evidence="5">ATCC 51888 / DSM 1869 / NCIB 11706 / TK 0415</strain>
    </source>
</reference>
<evidence type="ECO:0000313" key="5">
    <source>
        <dbReference type="Proteomes" id="UP000002033"/>
    </source>
</evidence>
<feature type="region of interest" description="Disordered" evidence="1">
    <location>
        <begin position="259"/>
        <end position="278"/>
    </location>
</feature>
<keyword evidence="2" id="KW-0812">Transmembrane</keyword>
<feature type="transmembrane region" description="Helical" evidence="2">
    <location>
        <begin position="66"/>
        <end position="86"/>
    </location>
</feature>
<dbReference type="EMBL" id="CP002083">
    <property type="protein sequence ID" value="ADJ21971.1"/>
    <property type="molecule type" value="Genomic_DNA"/>
</dbReference>
<dbReference type="STRING" id="582899.Hden_0144"/>
<reference evidence="3" key="1">
    <citation type="submission" date="2010-06" db="EMBL/GenBank/DDBJ databases">
        <title>Complete sequence of Hyphomicrobium denitrificans ATCC 51888.</title>
        <authorList>
            <consortium name="US DOE Joint Genome Institute"/>
            <person name="Lucas S."/>
            <person name="Copeland A."/>
            <person name="Lapidus A."/>
            <person name="Cheng J.-F."/>
            <person name="Bruce D."/>
            <person name="Goodwin L."/>
            <person name="Pitluck S."/>
            <person name="Held B."/>
            <person name="Detter J.C."/>
            <person name="Han C."/>
            <person name="Tapia R."/>
            <person name="Land M."/>
            <person name="Hauser L."/>
            <person name="Kyrpides N."/>
            <person name="Ivanova N."/>
            <person name="Brown P.J.B."/>
            <person name="Brun Y.V."/>
            <person name="Woyke T."/>
        </authorList>
    </citation>
    <scope>NUCLEOTIDE SEQUENCE</scope>
    <source>
        <strain evidence="3">ATCC 51888</strain>
    </source>
</reference>
<dbReference type="Proteomes" id="UP000002033">
    <property type="component" value="Chromosome"/>
</dbReference>
<accession>D8JQ50</accession>
<dbReference type="KEGG" id="hdn:Hden_0144"/>
<name>D8JQ50_HYPDA</name>
<dbReference type="RefSeq" id="WP_013214190.1">
    <property type="nucleotide sequence ID" value="NC_014313.1"/>
</dbReference>
<evidence type="ECO:0000313" key="3">
    <source>
        <dbReference type="EMBL" id="ADJ21971.1"/>
    </source>
</evidence>
<dbReference type="HOGENOM" id="CLU_857312_0_0_5"/>
<keyword evidence="5" id="KW-1185">Reference proteome</keyword>
<feature type="transmembrane region" description="Helical" evidence="2">
    <location>
        <begin position="39"/>
        <end position="59"/>
    </location>
</feature>
<evidence type="ECO:0000256" key="1">
    <source>
        <dbReference type="SAM" id="MobiDB-lite"/>
    </source>
</evidence>